<dbReference type="AlphaFoldDB" id="A0A399E0K2"/>
<evidence type="ECO:0000313" key="2">
    <source>
        <dbReference type="Proteomes" id="UP000265715"/>
    </source>
</evidence>
<reference evidence="1 2" key="1">
    <citation type="submission" date="2018-08" db="EMBL/GenBank/DDBJ databases">
        <title>Meiothermus terrae DSM 26712 genome sequencing project.</title>
        <authorList>
            <person name="Da Costa M.S."/>
            <person name="Albuquerque L."/>
            <person name="Raposo P."/>
            <person name="Froufe H.J.C."/>
            <person name="Barroso C.S."/>
            <person name="Egas C."/>
        </authorList>
    </citation>
    <scope>NUCLEOTIDE SEQUENCE [LARGE SCALE GENOMIC DNA]</scope>
    <source>
        <strain evidence="1 2">DSM 26712</strain>
    </source>
</reference>
<dbReference type="EMBL" id="QXDL01000271">
    <property type="protein sequence ID" value="RIH78137.1"/>
    <property type="molecule type" value="Genomic_DNA"/>
</dbReference>
<protein>
    <submittedName>
        <fullName evidence="1">Uncharacterized protein</fullName>
    </submittedName>
</protein>
<keyword evidence="2" id="KW-1185">Reference proteome</keyword>
<proteinExistence type="predicted"/>
<evidence type="ECO:0000313" key="1">
    <source>
        <dbReference type="EMBL" id="RIH78137.1"/>
    </source>
</evidence>
<dbReference type="Proteomes" id="UP000265715">
    <property type="component" value="Unassembled WGS sequence"/>
</dbReference>
<comment type="caution">
    <text evidence="1">The sequence shown here is derived from an EMBL/GenBank/DDBJ whole genome shotgun (WGS) entry which is preliminary data.</text>
</comment>
<accession>A0A399E0K2</accession>
<dbReference type="RefSeq" id="WP_245971699.1">
    <property type="nucleotide sequence ID" value="NZ_QXDL01000271.1"/>
</dbReference>
<gene>
    <name evidence="1" type="ORF">Mterra_03695</name>
</gene>
<sequence length="121" mass="13178">MNVLEAHRTSLKVTGELLLLDLGEVRRLETQDGPALARYVAVLRGQVGQCSRQGRGFPQLRLLRAGVPPGESLAYVLDADPLEFTLEEGVLRLPGLRVYLEGPPPFVETPFYAVVTPGEGP</sequence>
<name>A0A399E0K2_9DEIN</name>
<organism evidence="1 2">
    <name type="scientific">Calidithermus terrae</name>
    <dbReference type="NCBI Taxonomy" id="1408545"/>
    <lineage>
        <taxon>Bacteria</taxon>
        <taxon>Thermotogati</taxon>
        <taxon>Deinococcota</taxon>
        <taxon>Deinococci</taxon>
        <taxon>Thermales</taxon>
        <taxon>Thermaceae</taxon>
        <taxon>Calidithermus</taxon>
    </lineage>
</organism>